<evidence type="ECO:0000313" key="1">
    <source>
        <dbReference type="EMBL" id="KAL0071939.1"/>
    </source>
</evidence>
<name>A0ABR3AES4_9AGAR</name>
<keyword evidence="2" id="KW-1185">Reference proteome</keyword>
<reference evidence="1 2" key="1">
    <citation type="submission" date="2024-05" db="EMBL/GenBank/DDBJ databases">
        <title>A draft genome resource for the thread blight pathogen Marasmius tenuissimus strain MS-2.</title>
        <authorList>
            <person name="Yulfo-Soto G.E."/>
            <person name="Baruah I.K."/>
            <person name="Amoako-Attah I."/>
            <person name="Bukari Y."/>
            <person name="Meinhardt L.W."/>
            <person name="Bailey B.A."/>
            <person name="Cohen S.P."/>
        </authorList>
    </citation>
    <scope>NUCLEOTIDE SEQUENCE [LARGE SCALE GENOMIC DNA]</scope>
    <source>
        <strain evidence="1 2">MS-2</strain>
    </source>
</reference>
<dbReference type="Proteomes" id="UP001437256">
    <property type="component" value="Unassembled WGS sequence"/>
</dbReference>
<gene>
    <name evidence="1" type="ORF">AAF712_000862</name>
</gene>
<accession>A0ABR3AES4</accession>
<comment type="caution">
    <text evidence="1">The sequence shown here is derived from an EMBL/GenBank/DDBJ whole genome shotgun (WGS) entry which is preliminary data.</text>
</comment>
<dbReference type="EMBL" id="JBBXMP010000002">
    <property type="protein sequence ID" value="KAL0071939.1"/>
    <property type="molecule type" value="Genomic_DNA"/>
</dbReference>
<sequence>MDRAVKIWHIPFPSFYTGTDQKLVREDKPLFSSTCIHMARVLSINWIADDVLLSHNAPPIMAIPLEDEDELEIDPGRIVLWQWLGRRRFFPDGLWDEGDVRQTVLRGCASDYQESASYKIISSIPLPPSPTQYDTPPGFQVYNERDYHDPIVLYTHPDPKEDGITIINVADFPPRKPPPCRWADDELAEATGNLQISEAEPEPPRWDLRPKGGDGKVQACALLPGGHALVAAGGSNLWLWTVPLT</sequence>
<protein>
    <submittedName>
        <fullName evidence="1">Uncharacterized protein</fullName>
    </submittedName>
</protein>
<organism evidence="1 2">
    <name type="scientific">Marasmius tenuissimus</name>
    <dbReference type="NCBI Taxonomy" id="585030"/>
    <lineage>
        <taxon>Eukaryota</taxon>
        <taxon>Fungi</taxon>
        <taxon>Dikarya</taxon>
        <taxon>Basidiomycota</taxon>
        <taxon>Agaricomycotina</taxon>
        <taxon>Agaricomycetes</taxon>
        <taxon>Agaricomycetidae</taxon>
        <taxon>Agaricales</taxon>
        <taxon>Marasmiineae</taxon>
        <taxon>Marasmiaceae</taxon>
        <taxon>Marasmius</taxon>
    </lineage>
</organism>
<evidence type="ECO:0000313" key="2">
    <source>
        <dbReference type="Proteomes" id="UP001437256"/>
    </source>
</evidence>
<proteinExistence type="predicted"/>